<gene>
    <name evidence="1" type="ORF">MLD38_037814</name>
</gene>
<accession>A0ACB9LNU3</accession>
<sequence>MPKMGSPMISVFIIMSFFIGSIHAWPYIALVPTYVLINNAIPEAPQLTVHCRSRDDDLGYHVLSLTDSYDFHFKPNFWGRTLFYCQFNWLNESRYFDIYIQKRDYSRCSALCIWWIKSEGPCYGVDPATCVPYPWN</sequence>
<dbReference type="Proteomes" id="UP001057402">
    <property type="component" value="Chromosome 11"/>
</dbReference>
<name>A0ACB9LNU3_9MYRT</name>
<dbReference type="EMBL" id="CM042890">
    <property type="protein sequence ID" value="KAI4313035.1"/>
    <property type="molecule type" value="Genomic_DNA"/>
</dbReference>
<organism evidence="1 2">
    <name type="scientific">Melastoma candidum</name>
    <dbReference type="NCBI Taxonomy" id="119954"/>
    <lineage>
        <taxon>Eukaryota</taxon>
        <taxon>Viridiplantae</taxon>
        <taxon>Streptophyta</taxon>
        <taxon>Embryophyta</taxon>
        <taxon>Tracheophyta</taxon>
        <taxon>Spermatophyta</taxon>
        <taxon>Magnoliopsida</taxon>
        <taxon>eudicotyledons</taxon>
        <taxon>Gunneridae</taxon>
        <taxon>Pentapetalae</taxon>
        <taxon>rosids</taxon>
        <taxon>malvids</taxon>
        <taxon>Myrtales</taxon>
        <taxon>Melastomataceae</taxon>
        <taxon>Melastomatoideae</taxon>
        <taxon>Melastomateae</taxon>
        <taxon>Melastoma</taxon>
    </lineage>
</organism>
<reference evidence="2" key="1">
    <citation type="journal article" date="2023" name="Front. Plant Sci.">
        <title>Chromosomal-level genome assembly of Melastoma candidum provides insights into trichome evolution.</title>
        <authorList>
            <person name="Zhong Y."/>
            <person name="Wu W."/>
            <person name="Sun C."/>
            <person name="Zou P."/>
            <person name="Liu Y."/>
            <person name="Dai S."/>
            <person name="Zhou R."/>
        </authorList>
    </citation>
    <scope>NUCLEOTIDE SEQUENCE [LARGE SCALE GENOMIC DNA]</scope>
</reference>
<protein>
    <submittedName>
        <fullName evidence="1">Uncharacterized protein</fullName>
    </submittedName>
</protein>
<evidence type="ECO:0000313" key="1">
    <source>
        <dbReference type="EMBL" id="KAI4313035.1"/>
    </source>
</evidence>
<keyword evidence="2" id="KW-1185">Reference proteome</keyword>
<evidence type="ECO:0000313" key="2">
    <source>
        <dbReference type="Proteomes" id="UP001057402"/>
    </source>
</evidence>
<comment type="caution">
    <text evidence="1">The sequence shown here is derived from an EMBL/GenBank/DDBJ whole genome shotgun (WGS) entry which is preliminary data.</text>
</comment>
<proteinExistence type="predicted"/>